<dbReference type="InterPro" id="IPR037066">
    <property type="entry name" value="Plug_dom_sf"/>
</dbReference>
<dbReference type="NCBIfam" id="TIGR01783">
    <property type="entry name" value="TonB-siderophor"/>
    <property type="match status" value="1"/>
</dbReference>
<dbReference type="FunFam" id="2.40.170.20:FF:000005">
    <property type="entry name" value="TonB-dependent siderophore receptor"/>
    <property type="match status" value="1"/>
</dbReference>
<dbReference type="EMBL" id="PIUM01000002">
    <property type="protein sequence ID" value="PKU26042.1"/>
    <property type="molecule type" value="Genomic_DNA"/>
</dbReference>
<comment type="caution">
    <text evidence="17">The sequence shown here is derived from an EMBL/GenBank/DDBJ whole genome shotgun (WGS) entry which is preliminary data.</text>
</comment>
<dbReference type="InterPro" id="IPR000531">
    <property type="entry name" value="Beta-barrel_TonB"/>
</dbReference>
<dbReference type="Gene3D" id="2.170.130.10">
    <property type="entry name" value="TonB-dependent receptor, plug domain"/>
    <property type="match status" value="1"/>
</dbReference>
<evidence type="ECO:0000256" key="13">
    <source>
        <dbReference type="ARBA" id="ARBA00023237"/>
    </source>
</evidence>
<dbReference type="InterPro" id="IPR010105">
    <property type="entry name" value="TonB_sidphr_rcpt"/>
</dbReference>
<evidence type="ECO:0000313" key="17">
    <source>
        <dbReference type="EMBL" id="PKU26042.1"/>
    </source>
</evidence>
<evidence type="ECO:0000256" key="6">
    <source>
        <dbReference type="ARBA" id="ARBA00022692"/>
    </source>
</evidence>
<protein>
    <submittedName>
        <fullName evidence="17">TonB-dependent siderophore receptor</fullName>
    </submittedName>
</protein>
<evidence type="ECO:0000256" key="4">
    <source>
        <dbReference type="ARBA" id="ARBA00022452"/>
    </source>
</evidence>
<sequence>MKISVCRPAERLFRAVVLAGASGLVLMAALERGLAAEPPVQPVFAAQRFSFDLPAQPLTEALNAFSRITGLQLVLTGTRLEGRRSSSVKGDLTADEALRALLAGSGLSYRLGGGDTVSLVETPQSGDATILAPISVEGQVADRETAWGPVSGMVANHAAGGTKTDTPLIETPQSVSVVTRDEMDVRKAHSLADALGYTAGVRAGTMGDSNGYGGDSTSIRGFGGDGTTGPSDNEYLDGMRFGGSGYVVSGLDPFMFERIEVLKGPASVLYGQSTPGGIVNMVSKRPTDQPQGEVEFQTGSYGRLQGSFDVSDRADPDGKLLYRVSGIGWDTDSQTKFSHRMRLAIAPAVTIRPNPDTSLTILTRYQKDDFGGSPLNWLPAYGTVLSNPNGRISREFFAGDPNYNKWRRENVGAGYLFEHHVSDVWTVRQNARYMHNSLDFANVYISTLSSLTTAKRQAFGMVEHSNDGTIDNQAEAKFATGILAHKVLFGVDDQIFRNDTNRVWQSSAATINLYDPSYYLSFNPKPYQKSRTAANQNGLYLQDQITLGRVIGVFGLRQDWFDSRTDNQLTGTHTNQSSDALTKKAAVMYRFDSGAAPYFSYSESFDPTVGTYLVGGIPAKPSDGKQYELGVKYQPPGYNSLLTASVFDLFRTNVATTDPNNPGYAVQSGEVESRGLELEGKASLAEGLNATAAYTYLDAKVTSSNDTATGIDGVTVTQKGKRPARIPEHSASFWLDYAVQGGQFRGVGFGGGTRYVGPTEGDDANSFRVPGFLLFDAMVQYDLAGLGSSFRGWSTSVTATNLADTRYVSSCLAAVRCYYGAGRTVYAALKYRW</sequence>
<evidence type="ECO:0000256" key="8">
    <source>
        <dbReference type="ARBA" id="ARBA00023004"/>
    </source>
</evidence>
<dbReference type="SUPFAM" id="SSF56935">
    <property type="entry name" value="Porins"/>
    <property type="match status" value="1"/>
</dbReference>
<evidence type="ECO:0000256" key="11">
    <source>
        <dbReference type="ARBA" id="ARBA00023136"/>
    </source>
</evidence>
<keyword evidence="3 14" id="KW-0813">Transport</keyword>
<keyword evidence="4 14" id="KW-1134">Transmembrane beta strand</keyword>
<comment type="similarity">
    <text evidence="2 14 15">Belongs to the TonB-dependent receptor family.</text>
</comment>
<evidence type="ECO:0000256" key="9">
    <source>
        <dbReference type="ARBA" id="ARBA00023065"/>
    </source>
</evidence>
<keyword evidence="7" id="KW-0732">Signal</keyword>
<evidence type="ECO:0000256" key="7">
    <source>
        <dbReference type="ARBA" id="ARBA00022729"/>
    </source>
</evidence>
<dbReference type="InterPro" id="IPR039426">
    <property type="entry name" value="TonB-dep_rcpt-like"/>
</dbReference>
<keyword evidence="8" id="KW-0408">Iron</keyword>
<evidence type="ECO:0000256" key="15">
    <source>
        <dbReference type="RuleBase" id="RU003357"/>
    </source>
</evidence>
<reference evidence="18" key="1">
    <citation type="submission" date="2017-12" db="EMBL/GenBank/DDBJ databases">
        <title>Draft genome sequence of Telmatospirillum siberiense 26-4b1T, an acidotolerant peatland alphaproteobacterium potentially involved in sulfur cycling.</title>
        <authorList>
            <person name="Hausmann B."/>
            <person name="Pjevac P."/>
            <person name="Schreck K."/>
            <person name="Herbold C.W."/>
            <person name="Daims H."/>
            <person name="Wagner M."/>
            <person name="Pester M."/>
            <person name="Loy A."/>
        </authorList>
    </citation>
    <scope>NUCLEOTIDE SEQUENCE [LARGE SCALE GENOMIC DNA]</scope>
    <source>
        <strain evidence="18">26-4b1</strain>
    </source>
</reference>
<evidence type="ECO:0000256" key="12">
    <source>
        <dbReference type="ARBA" id="ARBA00023170"/>
    </source>
</evidence>
<name>A0A2N3Q073_9PROT</name>
<keyword evidence="9" id="KW-0406">Ion transport</keyword>
<evidence type="ECO:0000256" key="2">
    <source>
        <dbReference type="ARBA" id="ARBA00009810"/>
    </source>
</evidence>
<dbReference type="AlphaFoldDB" id="A0A2N3Q073"/>
<dbReference type="GO" id="GO:0015344">
    <property type="term" value="F:siderophore uptake transmembrane transporter activity"/>
    <property type="evidence" value="ECO:0007669"/>
    <property type="project" value="TreeGrafter"/>
</dbReference>
<dbReference type="PROSITE" id="PS52016">
    <property type="entry name" value="TONB_DEPENDENT_REC_3"/>
    <property type="match status" value="1"/>
</dbReference>
<dbReference type="CDD" id="cd01347">
    <property type="entry name" value="ligand_gated_channel"/>
    <property type="match status" value="1"/>
</dbReference>
<dbReference type="Pfam" id="PF07715">
    <property type="entry name" value="Plug"/>
    <property type="match status" value="1"/>
</dbReference>
<dbReference type="Proteomes" id="UP000233293">
    <property type="component" value="Unassembled WGS sequence"/>
</dbReference>
<evidence type="ECO:0000259" key="16">
    <source>
        <dbReference type="SMART" id="SM00965"/>
    </source>
</evidence>
<evidence type="ECO:0000256" key="1">
    <source>
        <dbReference type="ARBA" id="ARBA00004571"/>
    </source>
</evidence>
<dbReference type="InterPro" id="IPR012910">
    <property type="entry name" value="Plug_dom"/>
</dbReference>
<dbReference type="Pfam" id="PF07660">
    <property type="entry name" value="STN"/>
    <property type="match status" value="1"/>
</dbReference>
<proteinExistence type="inferred from homology"/>
<organism evidence="17 18">
    <name type="scientific">Telmatospirillum siberiense</name>
    <dbReference type="NCBI Taxonomy" id="382514"/>
    <lineage>
        <taxon>Bacteria</taxon>
        <taxon>Pseudomonadati</taxon>
        <taxon>Pseudomonadota</taxon>
        <taxon>Alphaproteobacteria</taxon>
        <taxon>Rhodospirillales</taxon>
        <taxon>Rhodospirillaceae</taxon>
        <taxon>Telmatospirillum</taxon>
    </lineage>
</organism>
<comment type="subcellular location">
    <subcellularLocation>
        <location evidence="1 14">Cell outer membrane</location>
        <topology evidence="1 14">Multi-pass membrane protein</topology>
    </subcellularLocation>
</comment>
<evidence type="ECO:0000256" key="3">
    <source>
        <dbReference type="ARBA" id="ARBA00022448"/>
    </source>
</evidence>
<dbReference type="Gene3D" id="3.55.50.30">
    <property type="match status" value="1"/>
</dbReference>
<evidence type="ECO:0000256" key="14">
    <source>
        <dbReference type="PROSITE-ProRule" id="PRU01360"/>
    </source>
</evidence>
<dbReference type="GO" id="GO:0038023">
    <property type="term" value="F:signaling receptor activity"/>
    <property type="evidence" value="ECO:0007669"/>
    <property type="project" value="InterPro"/>
</dbReference>
<dbReference type="PANTHER" id="PTHR32552">
    <property type="entry name" value="FERRICHROME IRON RECEPTOR-RELATED"/>
    <property type="match status" value="1"/>
</dbReference>
<dbReference type="Pfam" id="PF00593">
    <property type="entry name" value="TonB_dep_Rec_b-barrel"/>
    <property type="match status" value="1"/>
</dbReference>
<dbReference type="Gene3D" id="2.40.170.20">
    <property type="entry name" value="TonB-dependent receptor, beta-barrel domain"/>
    <property type="match status" value="1"/>
</dbReference>
<dbReference type="GO" id="GO:0015891">
    <property type="term" value="P:siderophore transport"/>
    <property type="evidence" value="ECO:0007669"/>
    <property type="project" value="InterPro"/>
</dbReference>
<dbReference type="InterPro" id="IPR011662">
    <property type="entry name" value="Secretin/TonB_short_N"/>
</dbReference>
<keyword evidence="18" id="KW-1185">Reference proteome</keyword>
<keyword evidence="11 14" id="KW-0472">Membrane</keyword>
<dbReference type="SMART" id="SM00965">
    <property type="entry name" value="STN"/>
    <property type="match status" value="1"/>
</dbReference>
<evidence type="ECO:0000256" key="10">
    <source>
        <dbReference type="ARBA" id="ARBA00023077"/>
    </source>
</evidence>
<feature type="domain" description="Secretin/TonB short N-terminal" evidence="16">
    <location>
        <begin position="71"/>
        <end position="122"/>
    </location>
</feature>
<keyword evidence="13 14" id="KW-0998">Cell outer membrane</keyword>
<dbReference type="GO" id="GO:0009279">
    <property type="term" value="C:cell outer membrane"/>
    <property type="evidence" value="ECO:0007669"/>
    <property type="project" value="UniProtKB-SubCell"/>
</dbReference>
<dbReference type="FunFam" id="2.170.130.10:FF:000001">
    <property type="entry name" value="Catecholate siderophore TonB-dependent receptor"/>
    <property type="match status" value="1"/>
</dbReference>
<evidence type="ECO:0000313" key="18">
    <source>
        <dbReference type="Proteomes" id="UP000233293"/>
    </source>
</evidence>
<keyword evidence="12 17" id="KW-0675">Receptor</keyword>
<dbReference type="InterPro" id="IPR036942">
    <property type="entry name" value="Beta-barrel_TonB_sf"/>
</dbReference>
<keyword evidence="5" id="KW-0410">Iron transport</keyword>
<keyword evidence="6 14" id="KW-0812">Transmembrane</keyword>
<gene>
    <name evidence="17" type="ORF">CWS72_02560</name>
</gene>
<dbReference type="PANTHER" id="PTHR32552:SF68">
    <property type="entry name" value="FERRICHROME OUTER MEMBRANE TRANSPORTER_PHAGE RECEPTOR"/>
    <property type="match status" value="1"/>
</dbReference>
<keyword evidence="10 15" id="KW-0798">TonB box</keyword>
<evidence type="ECO:0000256" key="5">
    <source>
        <dbReference type="ARBA" id="ARBA00022496"/>
    </source>
</evidence>
<accession>A0A2N3Q073</accession>
<dbReference type="RefSeq" id="WP_101249003.1">
    <property type="nucleotide sequence ID" value="NZ_PIUM01000002.1"/>
</dbReference>
<dbReference type="OrthoDB" id="9760333at2"/>